<comment type="caution">
    <text evidence="10">The sequence shown here is derived from an EMBL/GenBank/DDBJ whole genome shotgun (WGS) entry which is preliminary data.</text>
</comment>
<dbReference type="InterPro" id="IPR038501">
    <property type="entry name" value="Spore_GerAC_C_sf"/>
</dbReference>
<keyword evidence="5" id="KW-0472">Membrane</keyword>
<dbReference type="Pfam" id="PF25198">
    <property type="entry name" value="Spore_GerAC_N"/>
    <property type="match status" value="1"/>
</dbReference>
<feature type="domain" description="Spore germination GerAC-like C-terminal" evidence="8">
    <location>
        <begin position="228"/>
        <end position="386"/>
    </location>
</feature>
<dbReference type="InterPro" id="IPR057336">
    <property type="entry name" value="GerAC_N"/>
</dbReference>
<evidence type="ECO:0000256" key="4">
    <source>
        <dbReference type="ARBA" id="ARBA00022729"/>
    </source>
</evidence>
<dbReference type="GO" id="GO:0009847">
    <property type="term" value="P:spore germination"/>
    <property type="evidence" value="ECO:0007669"/>
    <property type="project" value="InterPro"/>
</dbReference>
<evidence type="ECO:0000256" key="1">
    <source>
        <dbReference type="ARBA" id="ARBA00004635"/>
    </source>
</evidence>
<dbReference type="Gene3D" id="3.30.300.210">
    <property type="entry name" value="Nutrient germinant receptor protein C, domain 3"/>
    <property type="match status" value="1"/>
</dbReference>
<dbReference type="Proteomes" id="UP000641588">
    <property type="component" value="Unassembled WGS sequence"/>
</dbReference>
<dbReference type="GO" id="GO:0016020">
    <property type="term" value="C:membrane"/>
    <property type="evidence" value="ECO:0007669"/>
    <property type="project" value="UniProtKB-SubCell"/>
</dbReference>
<dbReference type="InterPro" id="IPR046953">
    <property type="entry name" value="Spore_GerAC-like_C"/>
</dbReference>
<evidence type="ECO:0000259" key="9">
    <source>
        <dbReference type="Pfam" id="PF25198"/>
    </source>
</evidence>
<evidence type="ECO:0000256" key="5">
    <source>
        <dbReference type="ARBA" id="ARBA00023136"/>
    </source>
</evidence>
<sequence>MRTDKGKISVKLWPKLALICAVLVSLAGCWDSKPIQNMAYVTAIGLDYKDNQIILYAQVLNFLNVAKSEHFEIGKNVPVWIGRGTGKTISEAMTSIYETSQLRVYWGHVKAIVCSEEILKEKETLRQAYDGINRYREIRYNVLLYGTKMPLTEILSQKSIFHFSPLDTILDTPEDIFSQRSFVPPQYGYKIISEINELGRTPMLPSITITKKVWTEDQTTAPMFLIDGAFLINKNTRTQWFSEDDLKGVRWIQKKMKRSLINIPDSKKPLASLILYKPRHSIQYYFENNELRFKVIIKVSSYIDETMSDISIKAMEKLAETVVRDEVISTYEKGLETQTDTLNLLGELYRNAPRKWRELQQEEGKLELKKSTLGKVEVHVNIMHTGKYKGRSN</sequence>
<keyword evidence="7" id="KW-0449">Lipoprotein</keyword>
<feature type="domain" description="Spore germination protein N-terminal" evidence="9">
    <location>
        <begin position="31"/>
        <end position="209"/>
    </location>
</feature>
<comment type="similarity">
    <text evidence="2">Belongs to the GerABKC lipoprotein family.</text>
</comment>
<organism evidence="10 11">
    <name type="scientific">Paenibacillus foliorum</name>
    <dbReference type="NCBI Taxonomy" id="2654974"/>
    <lineage>
        <taxon>Bacteria</taxon>
        <taxon>Bacillati</taxon>
        <taxon>Bacillota</taxon>
        <taxon>Bacilli</taxon>
        <taxon>Bacillales</taxon>
        <taxon>Paenibacillaceae</taxon>
        <taxon>Paenibacillus</taxon>
    </lineage>
</organism>
<keyword evidence="4" id="KW-0732">Signal</keyword>
<dbReference type="PANTHER" id="PTHR35789:SF1">
    <property type="entry name" value="SPORE GERMINATION PROTEIN B3"/>
    <property type="match status" value="1"/>
</dbReference>
<evidence type="ECO:0000313" key="10">
    <source>
        <dbReference type="EMBL" id="NOU97116.1"/>
    </source>
</evidence>
<dbReference type="NCBIfam" id="TIGR02887">
    <property type="entry name" value="spore_ger_x_C"/>
    <property type="match status" value="1"/>
</dbReference>
<evidence type="ECO:0000256" key="2">
    <source>
        <dbReference type="ARBA" id="ARBA00007886"/>
    </source>
</evidence>
<dbReference type="PROSITE" id="PS51257">
    <property type="entry name" value="PROKAR_LIPOPROTEIN"/>
    <property type="match status" value="1"/>
</dbReference>
<dbReference type="AlphaFoldDB" id="A0A972K2U6"/>
<keyword evidence="11" id="KW-1185">Reference proteome</keyword>
<accession>A0A972K2U6</accession>
<dbReference type="Pfam" id="PF05504">
    <property type="entry name" value="Spore_GerAC"/>
    <property type="match status" value="1"/>
</dbReference>
<keyword evidence="3" id="KW-0309">Germination</keyword>
<evidence type="ECO:0000259" key="8">
    <source>
        <dbReference type="Pfam" id="PF05504"/>
    </source>
</evidence>
<dbReference type="PANTHER" id="PTHR35789">
    <property type="entry name" value="SPORE GERMINATION PROTEIN B3"/>
    <property type="match status" value="1"/>
</dbReference>
<gene>
    <name evidence="10" type="ORF">GC093_28400</name>
</gene>
<protein>
    <submittedName>
        <fullName evidence="10">Ger(X)C family spore germination protein</fullName>
    </submittedName>
</protein>
<proteinExistence type="inferred from homology"/>
<reference evidence="10" key="1">
    <citation type="submission" date="2019-10" db="EMBL/GenBank/DDBJ databases">
        <title>Description of Paenibacillus glebae sp. nov.</title>
        <authorList>
            <person name="Carlier A."/>
            <person name="Qi S."/>
        </authorList>
    </citation>
    <scope>NUCLEOTIDE SEQUENCE</scope>
    <source>
        <strain evidence="10">LMG 31456</strain>
    </source>
</reference>
<keyword evidence="6" id="KW-0564">Palmitate</keyword>
<name>A0A972K2U6_9BACL</name>
<dbReference type="EMBL" id="WHOD01000106">
    <property type="protein sequence ID" value="NOU97116.1"/>
    <property type="molecule type" value="Genomic_DNA"/>
</dbReference>
<evidence type="ECO:0000256" key="3">
    <source>
        <dbReference type="ARBA" id="ARBA00022544"/>
    </source>
</evidence>
<comment type="subcellular location">
    <subcellularLocation>
        <location evidence="1">Membrane</location>
        <topology evidence="1">Lipid-anchor</topology>
    </subcellularLocation>
</comment>
<evidence type="ECO:0000256" key="6">
    <source>
        <dbReference type="ARBA" id="ARBA00023139"/>
    </source>
</evidence>
<dbReference type="InterPro" id="IPR008844">
    <property type="entry name" value="Spore_GerAC-like"/>
</dbReference>
<evidence type="ECO:0000313" key="11">
    <source>
        <dbReference type="Proteomes" id="UP000641588"/>
    </source>
</evidence>
<evidence type="ECO:0000256" key="7">
    <source>
        <dbReference type="ARBA" id="ARBA00023288"/>
    </source>
</evidence>